<evidence type="ECO:0000313" key="9">
    <source>
        <dbReference type="Proteomes" id="UP000249725"/>
    </source>
</evidence>
<organism evidence="8 9">
    <name type="scientific">Phenylobacterium deserti</name>
    <dbReference type="NCBI Taxonomy" id="1914756"/>
    <lineage>
        <taxon>Bacteria</taxon>
        <taxon>Pseudomonadati</taxon>
        <taxon>Pseudomonadota</taxon>
        <taxon>Alphaproteobacteria</taxon>
        <taxon>Caulobacterales</taxon>
        <taxon>Caulobacteraceae</taxon>
        <taxon>Phenylobacterium</taxon>
    </lineage>
</organism>
<dbReference type="SMART" id="SM00065">
    <property type="entry name" value="GAF"/>
    <property type="match status" value="1"/>
</dbReference>
<dbReference type="Pfam" id="PF02518">
    <property type="entry name" value="HATPase_c"/>
    <property type="match status" value="1"/>
</dbReference>
<dbReference type="PANTHER" id="PTHR43047">
    <property type="entry name" value="TWO-COMPONENT HISTIDINE PROTEIN KINASE"/>
    <property type="match status" value="1"/>
</dbReference>
<dbReference type="CDD" id="cd00082">
    <property type="entry name" value="HisKA"/>
    <property type="match status" value="1"/>
</dbReference>
<keyword evidence="4" id="KW-0808">Transferase</keyword>
<dbReference type="InterPro" id="IPR029016">
    <property type="entry name" value="GAF-like_dom_sf"/>
</dbReference>
<accession>A0A328AB32</accession>
<evidence type="ECO:0000256" key="1">
    <source>
        <dbReference type="ARBA" id="ARBA00000085"/>
    </source>
</evidence>
<evidence type="ECO:0000259" key="7">
    <source>
        <dbReference type="PROSITE" id="PS50109"/>
    </source>
</evidence>
<dbReference type="SUPFAM" id="SSF47384">
    <property type="entry name" value="Homodimeric domain of signal transducing histidine kinase"/>
    <property type="match status" value="1"/>
</dbReference>
<dbReference type="SMART" id="SM00388">
    <property type="entry name" value="HisKA"/>
    <property type="match status" value="1"/>
</dbReference>
<keyword evidence="5 8" id="KW-0418">Kinase</keyword>
<evidence type="ECO:0000256" key="2">
    <source>
        <dbReference type="ARBA" id="ARBA00012438"/>
    </source>
</evidence>
<dbReference type="SMART" id="SM00387">
    <property type="entry name" value="HATPase_c"/>
    <property type="match status" value="1"/>
</dbReference>
<feature type="domain" description="Histidine kinase" evidence="7">
    <location>
        <begin position="184"/>
        <end position="399"/>
    </location>
</feature>
<comment type="caution">
    <text evidence="8">The sequence shown here is derived from an EMBL/GenBank/DDBJ whole genome shotgun (WGS) entry which is preliminary data.</text>
</comment>
<dbReference type="EMBL" id="QFYR01000004">
    <property type="protein sequence ID" value="RAK51426.1"/>
    <property type="molecule type" value="Genomic_DNA"/>
</dbReference>
<evidence type="ECO:0000256" key="3">
    <source>
        <dbReference type="ARBA" id="ARBA00022553"/>
    </source>
</evidence>
<dbReference type="Gene3D" id="3.30.565.10">
    <property type="entry name" value="Histidine kinase-like ATPase, C-terminal domain"/>
    <property type="match status" value="1"/>
</dbReference>
<dbReference type="OrthoDB" id="9801651at2"/>
<dbReference type="InterPro" id="IPR003018">
    <property type="entry name" value="GAF"/>
</dbReference>
<keyword evidence="6" id="KW-0902">Two-component regulatory system</keyword>
<comment type="catalytic activity">
    <reaction evidence="1">
        <text>ATP + protein L-histidine = ADP + protein N-phospho-L-histidine.</text>
        <dbReference type="EC" id="2.7.13.3"/>
    </reaction>
</comment>
<dbReference type="SUPFAM" id="SSF55874">
    <property type="entry name" value="ATPase domain of HSP90 chaperone/DNA topoisomerase II/histidine kinase"/>
    <property type="match status" value="1"/>
</dbReference>
<dbReference type="InterPro" id="IPR036097">
    <property type="entry name" value="HisK_dim/P_sf"/>
</dbReference>
<dbReference type="Proteomes" id="UP000249725">
    <property type="component" value="Unassembled WGS sequence"/>
</dbReference>
<protein>
    <recommendedName>
        <fullName evidence="2">histidine kinase</fullName>
        <ecNumber evidence="2">2.7.13.3</ecNumber>
    </recommendedName>
</protein>
<keyword evidence="3" id="KW-0597">Phosphoprotein</keyword>
<evidence type="ECO:0000313" key="8">
    <source>
        <dbReference type="EMBL" id="RAK51426.1"/>
    </source>
</evidence>
<evidence type="ECO:0000256" key="6">
    <source>
        <dbReference type="ARBA" id="ARBA00023012"/>
    </source>
</evidence>
<dbReference type="Pfam" id="PF01590">
    <property type="entry name" value="GAF"/>
    <property type="match status" value="1"/>
</dbReference>
<dbReference type="InterPro" id="IPR004358">
    <property type="entry name" value="Sig_transdc_His_kin-like_C"/>
</dbReference>
<dbReference type="Pfam" id="PF00512">
    <property type="entry name" value="HisKA"/>
    <property type="match status" value="1"/>
</dbReference>
<dbReference type="PROSITE" id="PS50109">
    <property type="entry name" value="HIS_KIN"/>
    <property type="match status" value="1"/>
</dbReference>
<name>A0A328AB32_9CAUL</name>
<dbReference type="InterPro" id="IPR003661">
    <property type="entry name" value="HisK_dim/P_dom"/>
</dbReference>
<dbReference type="AlphaFoldDB" id="A0A328AB32"/>
<dbReference type="GO" id="GO:0000155">
    <property type="term" value="F:phosphorelay sensor kinase activity"/>
    <property type="evidence" value="ECO:0007669"/>
    <property type="project" value="InterPro"/>
</dbReference>
<evidence type="ECO:0000256" key="5">
    <source>
        <dbReference type="ARBA" id="ARBA00022777"/>
    </source>
</evidence>
<reference evidence="9" key="1">
    <citation type="submission" date="2018-05" db="EMBL/GenBank/DDBJ databases">
        <authorList>
            <person name="Li X."/>
        </authorList>
    </citation>
    <scope>NUCLEOTIDE SEQUENCE [LARGE SCALE GENOMIC DNA]</scope>
    <source>
        <strain evidence="9">YIM 73061</strain>
    </source>
</reference>
<dbReference type="Gene3D" id="1.10.287.130">
    <property type="match status" value="1"/>
</dbReference>
<sequence>MFSEDEDQRLAVLREYQILDTPPEAAFDRITALAAELFDAPIAAVSLVDEDRQWFKSVVGLDTRQTPREQAFCAHTIVNDDVFVVTDAEMDERFRHNPLVTDAPKIRFYAGAPLRLRSGQRLGSLCVIDRSPREPLTEDQKRRLATLAAIVVNEMDLRLMNERYALMSRRAEAATEAKSEFLANMTHELRTPLTSVIGFTSLLAGTGDLGERERNLANKAKVASEKLLTIVNDVLDLARLEAGAVELPQDTVDVGEVAVSALELFGQRAADKGLRLNADIAAGKIDVRGDAARLRQVLVNLLGNAVKFTEAGEITLRIRKADSQVLAEVSDTGIGIPADQLDKVFERFEQGGATVARKFGGTGLGLAISKRLAEQMGGTITVHSQVGQGSTFTVALPAA</sequence>
<dbReference type="InterPro" id="IPR005467">
    <property type="entry name" value="His_kinase_dom"/>
</dbReference>
<evidence type="ECO:0000256" key="4">
    <source>
        <dbReference type="ARBA" id="ARBA00022679"/>
    </source>
</evidence>
<dbReference type="InterPro" id="IPR036890">
    <property type="entry name" value="HATPase_C_sf"/>
</dbReference>
<dbReference type="InterPro" id="IPR003594">
    <property type="entry name" value="HATPase_dom"/>
</dbReference>
<dbReference type="RefSeq" id="WP_111515961.1">
    <property type="nucleotide sequence ID" value="NZ_QFYR01000004.1"/>
</dbReference>
<dbReference type="SUPFAM" id="SSF55781">
    <property type="entry name" value="GAF domain-like"/>
    <property type="match status" value="1"/>
</dbReference>
<dbReference type="EC" id="2.7.13.3" evidence="2"/>
<dbReference type="CDD" id="cd16922">
    <property type="entry name" value="HATPase_EvgS-ArcB-TorS-like"/>
    <property type="match status" value="1"/>
</dbReference>
<dbReference type="Gene3D" id="3.30.450.40">
    <property type="match status" value="1"/>
</dbReference>
<dbReference type="PRINTS" id="PR00344">
    <property type="entry name" value="BCTRLSENSOR"/>
</dbReference>
<proteinExistence type="predicted"/>
<dbReference type="FunFam" id="3.30.565.10:FF:000010">
    <property type="entry name" value="Sensor histidine kinase RcsC"/>
    <property type="match status" value="1"/>
</dbReference>
<keyword evidence="9" id="KW-1185">Reference proteome</keyword>
<gene>
    <name evidence="8" type="ORF">DJ018_15930</name>
</gene>